<proteinExistence type="predicted"/>
<keyword evidence="1" id="KW-1133">Transmembrane helix</keyword>
<keyword evidence="1" id="KW-0472">Membrane</keyword>
<evidence type="ECO:0000313" key="3">
    <source>
        <dbReference type="Proteomes" id="UP000199300"/>
    </source>
</evidence>
<organism evidence="2 3">
    <name type="scientific">Amphibacillus marinus</name>
    <dbReference type="NCBI Taxonomy" id="872970"/>
    <lineage>
        <taxon>Bacteria</taxon>
        <taxon>Bacillati</taxon>
        <taxon>Bacillota</taxon>
        <taxon>Bacilli</taxon>
        <taxon>Bacillales</taxon>
        <taxon>Bacillaceae</taxon>
        <taxon>Amphibacillus</taxon>
    </lineage>
</organism>
<gene>
    <name evidence="2" type="ORF">SAMN04488134_11352</name>
</gene>
<protein>
    <submittedName>
        <fullName evidence="2">Uncharacterized protein</fullName>
    </submittedName>
</protein>
<reference evidence="2 3" key="1">
    <citation type="submission" date="2016-10" db="EMBL/GenBank/DDBJ databases">
        <authorList>
            <person name="de Groot N.N."/>
        </authorList>
    </citation>
    <scope>NUCLEOTIDE SEQUENCE [LARGE SCALE GENOMIC DNA]</scope>
    <source>
        <strain evidence="2 3">CGMCC 1.10434</strain>
    </source>
</reference>
<name>A0A1H8SNW0_9BACI</name>
<evidence type="ECO:0000256" key="1">
    <source>
        <dbReference type="SAM" id="Phobius"/>
    </source>
</evidence>
<dbReference type="OrthoDB" id="2628632at2"/>
<keyword evidence="1" id="KW-0812">Transmembrane</keyword>
<keyword evidence="3" id="KW-1185">Reference proteome</keyword>
<sequence>MFNVYETIRQFIDSIFQPPISFLDLAIERLQSVRLVMAQGINLGQYFSVFGDLPSEWQMVITSALASTVLLGTLLTFRSTMRLYYAIKEGVHWW</sequence>
<dbReference type="AlphaFoldDB" id="A0A1H8SNW0"/>
<dbReference type="RefSeq" id="WP_091499875.1">
    <property type="nucleotide sequence ID" value="NZ_FODJ01000013.1"/>
</dbReference>
<accession>A0A1H8SNW0</accession>
<feature type="transmembrane region" description="Helical" evidence="1">
    <location>
        <begin position="57"/>
        <end position="77"/>
    </location>
</feature>
<dbReference type="EMBL" id="FODJ01000013">
    <property type="protein sequence ID" value="SEO80247.1"/>
    <property type="molecule type" value="Genomic_DNA"/>
</dbReference>
<dbReference type="Proteomes" id="UP000199300">
    <property type="component" value="Unassembled WGS sequence"/>
</dbReference>
<dbReference type="STRING" id="872970.SAMN04488134_11352"/>
<evidence type="ECO:0000313" key="2">
    <source>
        <dbReference type="EMBL" id="SEO80247.1"/>
    </source>
</evidence>